<protein>
    <submittedName>
        <fullName evidence="2">Pilin</fullName>
    </submittedName>
</protein>
<dbReference type="Gene3D" id="3.30.700.10">
    <property type="entry name" value="Glycoprotein, Type 4 Pilin"/>
    <property type="match status" value="1"/>
</dbReference>
<reference evidence="2" key="1">
    <citation type="submission" date="2021-10" db="EMBL/GenBank/DDBJ databases">
        <title>The diversity and Nitrogen Metabolism of Culturable Nitrate-Utilizing Bacteria Within the Oxygen Minimum Zone of the Changjiang (Yangtze River)Estuary.</title>
        <authorList>
            <person name="Zhang D."/>
            <person name="Zheng J."/>
            <person name="Liu S."/>
            <person name="He W."/>
        </authorList>
    </citation>
    <scope>NUCLEOTIDE SEQUENCE</scope>
    <source>
        <strain evidence="2">FXH-223</strain>
    </source>
</reference>
<dbReference type="Proteomes" id="UP001108027">
    <property type="component" value="Unassembled WGS sequence"/>
</dbReference>
<dbReference type="GO" id="GO:0009289">
    <property type="term" value="C:pilus"/>
    <property type="evidence" value="ECO:0007669"/>
    <property type="project" value="InterPro"/>
</dbReference>
<accession>A0A9Q3UJ53</accession>
<gene>
    <name evidence="2" type="ORF">LL252_06080</name>
</gene>
<evidence type="ECO:0000313" key="3">
    <source>
        <dbReference type="Proteomes" id="UP001108027"/>
    </source>
</evidence>
<dbReference type="InterPro" id="IPR001082">
    <property type="entry name" value="Pilin"/>
</dbReference>
<dbReference type="SUPFAM" id="SSF54523">
    <property type="entry name" value="Pili subunits"/>
    <property type="match status" value="1"/>
</dbReference>
<dbReference type="AlphaFoldDB" id="A0A9Q3UJ53"/>
<comment type="similarity">
    <text evidence="1">Belongs to the N-Me-Phe pilin family.</text>
</comment>
<organism evidence="2 3">
    <name type="scientific">Alloalcanivorax marinus</name>
    <dbReference type="NCBI Taxonomy" id="1177169"/>
    <lineage>
        <taxon>Bacteria</taxon>
        <taxon>Pseudomonadati</taxon>
        <taxon>Pseudomonadota</taxon>
        <taxon>Gammaproteobacteria</taxon>
        <taxon>Oceanospirillales</taxon>
        <taxon>Alcanivoracaceae</taxon>
        <taxon>Alloalcanivorax</taxon>
    </lineage>
</organism>
<name>A0A9Q3UJ53_9GAMM</name>
<comment type="caution">
    <text evidence="2">The sequence shown here is derived from an EMBL/GenBank/DDBJ whole genome shotgun (WGS) entry which is preliminary data.</text>
</comment>
<dbReference type="Pfam" id="PF00114">
    <property type="entry name" value="Pilin"/>
    <property type="match status" value="1"/>
</dbReference>
<dbReference type="InterPro" id="IPR045584">
    <property type="entry name" value="Pilin-like"/>
</dbReference>
<sequence>MSEAMTLAGGLKTNVSEVFSQDGTCPTNGNNGIATATDINGNYVSQVATGGTAAASGGCTITATMKSSGVSTGIQGKTLTLTLSNADTGSYVWTCTSDADQKFLPTSCTTASP</sequence>
<evidence type="ECO:0000256" key="1">
    <source>
        <dbReference type="ARBA" id="ARBA00005233"/>
    </source>
</evidence>
<dbReference type="GO" id="GO:0007155">
    <property type="term" value="P:cell adhesion"/>
    <property type="evidence" value="ECO:0007669"/>
    <property type="project" value="InterPro"/>
</dbReference>
<keyword evidence="3" id="KW-1185">Reference proteome</keyword>
<dbReference type="EMBL" id="JAJGNA010000005">
    <property type="protein sequence ID" value="MCC4308136.1"/>
    <property type="molecule type" value="Genomic_DNA"/>
</dbReference>
<proteinExistence type="inferred from homology"/>
<evidence type="ECO:0000313" key="2">
    <source>
        <dbReference type="EMBL" id="MCC4308136.1"/>
    </source>
</evidence>